<accession>A0ABY1NLE7</accession>
<name>A0ABY1NLE7_9BACT</name>
<feature type="domain" description="Glycosyltransferase subfamily 4-like N-terminal" evidence="2">
    <location>
        <begin position="13"/>
        <end position="150"/>
    </location>
</feature>
<dbReference type="CDD" id="cd03801">
    <property type="entry name" value="GT4_PimA-like"/>
    <property type="match status" value="1"/>
</dbReference>
<dbReference type="Pfam" id="PF13439">
    <property type="entry name" value="Glyco_transf_4"/>
    <property type="match status" value="1"/>
</dbReference>
<gene>
    <name evidence="3" type="ORF">SAMN06265339_1018</name>
</gene>
<dbReference type="PANTHER" id="PTHR12526:SF627">
    <property type="entry name" value="D-RHAMNOSYLTRANSFERASE WBPZ"/>
    <property type="match status" value="1"/>
</dbReference>
<organism evidence="3 4">
    <name type="scientific">Desulfurobacterium pacificum</name>
    <dbReference type="NCBI Taxonomy" id="240166"/>
    <lineage>
        <taxon>Bacteria</taxon>
        <taxon>Pseudomonadati</taxon>
        <taxon>Aquificota</taxon>
        <taxon>Aquificia</taxon>
        <taxon>Desulfurobacteriales</taxon>
        <taxon>Desulfurobacteriaceae</taxon>
        <taxon>Desulfurobacterium</taxon>
    </lineage>
</organism>
<dbReference type="Gene3D" id="3.40.50.2000">
    <property type="entry name" value="Glycogen Phosphorylase B"/>
    <property type="match status" value="2"/>
</dbReference>
<dbReference type="RefSeq" id="WP_283400493.1">
    <property type="nucleotide sequence ID" value="NZ_FXUB01000002.1"/>
</dbReference>
<dbReference type="PANTHER" id="PTHR12526">
    <property type="entry name" value="GLYCOSYLTRANSFERASE"/>
    <property type="match status" value="1"/>
</dbReference>
<dbReference type="SUPFAM" id="SSF53756">
    <property type="entry name" value="UDP-Glycosyltransferase/glycogen phosphorylase"/>
    <property type="match status" value="1"/>
</dbReference>
<protein>
    <submittedName>
        <fullName evidence="3">Glycosyltransferase involved in cell wall bisynthesis</fullName>
    </submittedName>
</protein>
<comment type="caution">
    <text evidence="3">The sequence shown here is derived from an EMBL/GenBank/DDBJ whole genome shotgun (WGS) entry which is preliminary data.</text>
</comment>
<evidence type="ECO:0000313" key="3">
    <source>
        <dbReference type="EMBL" id="SMP12111.1"/>
    </source>
</evidence>
<evidence type="ECO:0000259" key="1">
    <source>
        <dbReference type="Pfam" id="PF00534"/>
    </source>
</evidence>
<evidence type="ECO:0000259" key="2">
    <source>
        <dbReference type="Pfam" id="PF13439"/>
    </source>
</evidence>
<keyword evidence="4" id="KW-1185">Reference proteome</keyword>
<dbReference type="InterPro" id="IPR001296">
    <property type="entry name" value="Glyco_trans_1"/>
</dbReference>
<dbReference type="InterPro" id="IPR028098">
    <property type="entry name" value="Glyco_trans_4-like_N"/>
</dbReference>
<dbReference type="EMBL" id="FXUB01000002">
    <property type="protein sequence ID" value="SMP12111.1"/>
    <property type="molecule type" value="Genomic_DNA"/>
</dbReference>
<feature type="domain" description="Glycosyl transferase family 1" evidence="1">
    <location>
        <begin position="171"/>
        <end position="329"/>
    </location>
</feature>
<sequence length="363" mass="40824">MKILHINTEKGWRGGEQQLFYLAKGLIERGIDTAVACRKGEELERRCKEEGIPTVPLKGNQTTDILRLGIIGKKFDVIHAHSAKAHTLAAFSKPFHKKKVVYTRRVSFPPKRDPLTKYKYKLTDITICVSQKVERVIKEQLTNLKTKVIHSVTSTEIERNVDNNVVNSFRNKYKGKTIIGTAAALTPEKNIPNFIEAAKIVTEKRKDVIFVVFGEGHLKGELENLVKKLGLQNNFFFEGFKRDINNYIKALDVFVLPSDNEGFSGSILNAMLLKVPVIATDAGGAKEIVENERTGLLVPRRNPVKLAHAILRLLDDKELKSKIVSNAYQKVVDNFTVDRMVDAYIKVYGEVVGDRSIVGEVLK</sequence>
<evidence type="ECO:0000313" key="4">
    <source>
        <dbReference type="Proteomes" id="UP001157911"/>
    </source>
</evidence>
<proteinExistence type="predicted"/>
<dbReference type="Proteomes" id="UP001157911">
    <property type="component" value="Unassembled WGS sequence"/>
</dbReference>
<reference evidence="3 4" key="1">
    <citation type="submission" date="2017-05" db="EMBL/GenBank/DDBJ databases">
        <authorList>
            <person name="Varghese N."/>
            <person name="Submissions S."/>
        </authorList>
    </citation>
    <scope>NUCLEOTIDE SEQUENCE [LARGE SCALE GENOMIC DNA]</scope>
    <source>
        <strain evidence="3 4">DSM 15522</strain>
    </source>
</reference>
<dbReference type="Pfam" id="PF00534">
    <property type="entry name" value="Glycos_transf_1"/>
    <property type="match status" value="1"/>
</dbReference>